<reference evidence="1 2" key="1">
    <citation type="journal article" date="2018" name="Front. Plant Sci.">
        <title>Red Clover (Trifolium pratense) and Zigzag Clover (T. medium) - A Picture of Genomic Similarities and Differences.</title>
        <authorList>
            <person name="Dluhosova J."/>
            <person name="Istvanek J."/>
            <person name="Nedelnik J."/>
            <person name="Repkova J."/>
        </authorList>
    </citation>
    <scope>NUCLEOTIDE SEQUENCE [LARGE SCALE GENOMIC DNA]</scope>
    <source>
        <strain evidence="2">cv. 10/8</strain>
        <tissue evidence="1">Leaf</tissue>
    </source>
</reference>
<evidence type="ECO:0000313" key="2">
    <source>
        <dbReference type="Proteomes" id="UP000265520"/>
    </source>
</evidence>
<dbReference type="AlphaFoldDB" id="A0A392S2T8"/>
<name>A0A392S2T8_9FABA</name>
<evidence type="ECO:0000313" key="1">
    <source>
        <dbReference type="EMBL" id="MCI42752.1"/>
    </source>
</evidence>
<protein>
    <recommendedName>
        <fullName evidence="3">Copia protein</fullName>
    </recommendedName>
</protein>
<sequence length="82" mass="9409">MELLDTPKGLILHQAKYATEIFRKFEMLDCNSSVTPADTRLKLEVDETSDTVDSTMFRQLISSLRYLCQTRPDISYAIGYVN</sequence>
<accession>A0A392S2T8</accession>
<organism evidence="1 2">
    <name type="scientific">Trifolium medium</name>
    <dbReference type="NCBI Taxonomy" id="97028"/>
    <lineage>
        <taxon>Eukaryota</taxon>
        <taxon>Viridiplantae</taxon>
        <taxon>Streptophyta</taxon>
        <taxon>Embryophyta</taxon>
        <taxon>Tracheophyta</taxon>
        <taxon>Spermatophyta</taxon>
        <taxon>Magnoliopsida</taxon>
        <taxon>eudicotyledons</taxon>
        <taxon>Gunneridae</taxon>
        <taxon>Pentapetalae</taxon>
        <taxon>rosids</taxon>
        <taxon>fabids</taxon>
        <taxon>Fabales</taxon>
        <taxon>Fabaceae</taxon>
        <taxon>Papilionoideae</taxon>
        <taxon>50 kb inversion clade</taxon>
        <taxon>NPAAA clade</taxon>
        <taxon>Hologalegina</taxon>
        <taxon>IRL clade</taxon>
        <taxon>Trifolieae</taxon>
        <taxon>Trifolium</taxon>
    </lineage>
</organism>
<dbReference type="EMBL" id="LXQA010308467">
    <property type="protein sequence ID" value="MCI42752.1"/>
    <property type="molecule type" value="Genomic_DNA"/>
</dbReference>
<feature type="non-terminal residue" evidence="1">
    <location>
        <position position="82"/>
    </location>
</feature>
<proteinExistence type="predicted"/>
<keyword evidence="2" id="KW-1185">Reference proteome</keyword>
<evidence type="ECO:0008006" key="3">
    <source>
        <dbReference type="Google" id="ProtNLM"/>
    </source>
</evidence>
<dbReference type="Proteomes" id="UP000265520">
    <property type="component" value="Unassembled WGS sequence"/>
</dbReference>
<comment type="caution">
    <text evidence="1">The sequence shown here is derived from an EMBL/GenBank/DDBJ whole genome shotgun (WGS) entry which is preliminary data.</text>
</comment>